<reference evidence="3" key="1">
    <citation type="submission" date="2022-11" db="EMBL/GenBank/DDBJ databases">
        <title>Genome Resource of Sclerotinia nivalis Strain SnTB1, a Plant Pathogen Isolated from American Ginseng.</title>
        <authorList>
            <person name="Fan S."/>
        </authorList>
    </citation>
    <scope>NUCLEOTIDE SEQUENCE</scope>
    <source>
        <strain evidence="3">SnTB1</strain>
    </source>
</reference>
<name>A0A9X0DMN1_9HELO</name>
<accession>A0A9X0DMN1</accession>
<proteinExistence type="predicted"/>
<feature type="compositionally biased region" description="Basic and acidic residues" evidence="1">
    <location>
        <begin position="291"/>
        <end position="302"/>
    </location>
</feature>
<evidence type="ECO:0000256" key="1">
    <source>
        <dbReference type="SAM" id="MobiDB-lite"/>
    </source>
</evidence>
<gene>
    <name evidence="3" type="ORF">OCU04_005284</name>
</gene>
<protein>
    <recommendedName>
        <fullName evidence="2">DUF7918 domain-containing protein</fullName>
    </recommendedName>
</protein>
<evidence type="ECO:0000313" key="4">
    <source>
        <dbReference type="Proteomes" id="UP001152300"/>
    </source>
</evidence>
<dbReference type="AlphaFoldDB" id="A0A9X0DMN1"/>
<comment type="caution">
    <text evidence="3">The sequence shown here is derived from an EMBL/GenBank/DDBJ whole genome shotgun (WGS) entry which is preliminary data.</text>
</comment>
<keyword evidence="4" id="KW-1185">Reference proteome</keyword>
<dbReference type="Proteomes" id="UP001152300">
    <property type="component" value="Unassembled WGS sequence"/>
</dbReference>
<evidence type="ECO:0000313" key="3">
    <source>
        <dbReference type="EMBL" id="KAJ8066198.1"/>
    </source>
</evidence>
<dbReference type="EMBL" id="JAPEIS010000005">
    <property type="protein sequence ID" value="KAJ8066198.1"/>
    <property type="molecule type" value="Genomic_DNA"/>
</dbReference>
<sequence>MVVLDKLPNLDVTIQLNGAEVQEYNDDEEVEVGSGPAGKYQALRTVSRYIEAIDGGEFSIKCSASPQFKMDAPNLRIDVLVDGNPSHSILFRPGQIEQHRIIEGPTTFHPSSKNGPGRWTLRKFRFSKLDISNEESRLSSLNKDKAEAEKIGTIEVRIWRASAETPVAPRPHPHQQKTSSNNKFHEKALKGQAKSHNVSYSTEIPIPTTKEVQVTKIDGNDYPVAIYKFKYRSKESLKQLLIIERTPELEDSPTPDPELDVDVENLTPAQRERLKVFLRNEGIANRSSNTPERKIKRERDSGEGSSDQARRKKPRTTQFVDLTADSDEDG</sequence>
<dbReference type="Pfam" id="PF25534">
    <property type="entry name" value="DUF7918"/>
    <property type="match status" value="1"/>
</dbReference>
<feature type="domain" description="DUF7918" evidence="2">
    <location>
        <begin position="10"/>
        <end position="246"/>
    </location>
</feature>
<dbReference type="OrthoDB" id="3364132at2759"/>
<dbReference type="PANTHER" id="PTHR36223:SF1">
    <property type="entry name" value="TRANSCRIPTION ELONGATION FACTOR EAF N-TERMINAL DOMAIN-CONTAINING PROTEIN"/>
    <property type="match status" value="1"/>
</dbReference>
<feature type="region of interest" description="Disordered" evidence="1">
    <location>
        <begin position="277"/>
        <end position="330"/>
    </location>
</feature>
<dbReference type="InterPro" id="IPR057678">
    <property type="entry name" value="DUF7918"/>
</dbReference>
<dbReference type="PANTHER" id="PTHR36223">
    <property type="entry name" value="BETA-LACTAMASE-TYPE TRANSPEPTIDASE FOLD DOMAIN CONTAINING PROTEIN"/>
    <property type="match status" value="1"/>
</dbReference>
<organism evidence="3 4">
    <name type="scientific">Sclerotinia nivalis</name>
    <dbReference type="NCBI Taxonomy" id="352851"/>
    <lineage>
        <taxon>Eukaryota</taxon>
        <taxon>Fungi</taxon>
        <taxon>Dikarya</taxon>
        <taxon>Ascomycota</taxon>
        <taxon>Pezizomycotina</taxon>
        <taxon>Leotiomycetes</taxon>
        <taxon>Helotiales</taxon>
        <taxon>Sclerotiniaceae</taxon>
        <taxon>Sclerotinia</taxon>
    </lineage>
</organism>
<evidence type="ECO:0000259" key="2">
    <source>
        <dbReference type="Pfam" id="PF25534"/>
    </source>
</evidence>